<dbReference type="Gene3D" id="3.30.450.40">
    <property type="match status" value="1"/>
</dbReference>
<keyword evidence="3" id="KW-0157">Chromophore</keyword>
<proteinExistence type="predicted"/>
<dbReference type="Proteomes" id="UP000623776">
    <property type="component" value="Unassembled WGS sequence"/>
</dbReference>
<dbReference type="Pfam" id="PF00360">
    <property type="entry name" value="PHY"/>
    <property type="match status" value="1"/>
</dbReference>
<gene>
    <name evidence="6" type="ORF">GCM10007157_32940</name>
</gene>
<dbReference type="SUPFAM" id="SSF55785">
    <property type="entry name" value="PYP-like sensor domain (PAS domain)"/>
    <property type="match status" value="1"/>
</dbReference>
<dbReference type="EMBL" id="BMXN01000030">
    <property type="protein sequence ID" value="GGW39440.1"/>
    <property type="molecule type" value="Genomic_DNA"/>
</dbReference>
<evidence type="ECO:0000259" key="5">
    <source>
        <dbReference type="PROSITE" id="PS50046"/>
    </source>
</evidence>
<dbReference type="GO" id="GO:0009881">
    <property type="term" value="F:photoreceptor activity"/>
    <property type="evidence" value="ECO:0007669"/>
    <property type="project" value="UniProtKB-KW"/>
</dbReference>
<name>A0A8H9IA55_9GAMM</name>
<dbReference type="InterPro" id="IPR003018">
    <property type="entry name" value="GAF"/>
</dbReference>
<dbReference type="Gene3D" id="3.30.450.270">
    <property type="match status" value="1"/>
</dbReference>
<evidence type="ECO:0000256" key="4">
    <source>
        <dbReference type="ARBA" id="ARBA00023170"/>
    </source>
</evidence>
<evidence type="ECO:0000256" key="1">
    <source>
        <dbReference type="ARBA" id="ARBA00022543"/>
    </source>
</evidence>
<dbReference type="InterPro" id="IPR043150">
    <property type="entry name" value="Phytochrome_PHY_sf"/>
</dbReference>
<protein>
    <recommendedName>
        <fullName evidence="5">Phytochrome chromophore attachment site domain-containing protein</fullName>
    </recommendedName>
</protein>
<dbReference type="InterPro" id="IPR035965">
    <property type="entry name" value="PAS-like_dom_sf"/>
</dbReference>
<keyword evidence="4" id="KW-0675">Receptor</keyword>
<accession>A0A8H9IA55</accession>
<dbReference type="Gene3D" id="3.30.450.20">
    <property type="entry name" value="PAS domain"/>
    <property type="match status" value="1"/>
</dbReference>
<dbReference type="SMART" id="SM00065">
    <property type="entry name" value="GAF"/>
    <property type="match status" value="1"/>
</dbReference>
<evidence type="ECO:0000313" key="6">
    <source>
        <dbReference type="EMBL" id="GGW39440.1"/>
    </source>
</evidence>
<dbReference type="InterPro" id="IPR013654">
    <property type="entry name" value="PAS_2"/>
</dbReference>
<evidence type="ECO:0000256" key="2">
    <source>
        <dbReference type="ARBA" id="ARBA00022606"/>
    </source>
</evidence>
<evidence type="ECO:0000256" key="3">
    <source>
        <dbReference type="ARBA" id="ARBA00022991"/>
    </source>
</evidence>
<keyword evidence="7" id="KW-1185">Reference proteome</keyword>
<sequence length="494" mass="54712">MTDERGFIHQCEQEALHLTGAIQPHGVLVIVDVEGRITHLSANSERLDDAQGTCRLGQRLPAHFRDYLLSLPALAEGERHYGQCHSERQEFDLVATAHGEGVALEFYPVDAHGDTMTMTGASVAVPDSSDELNAQCQQLMDELLTMSGFDRVLYYRFIPAGDGEVLCEARRPGIKGSYQGLRFPASDIPYIARQLYLKNPWRTIPDATASPVPVHALAAGAVPDLGYVDLRSASPVHLEYMANMGVEGAISLPIIQSGELEALISCHCATPRQLTVSQLRQMAAVSEAFNLRLRDFKARRRLQILDGMERHFDKAKAVLMRHGGLESAWDELSAWLMTTFAVDGVLLQMDDEYYLSGVGLTPAAIQAISQQVVSEPSNVWLSDSLQRDCASMPLSEVAGVAVIGDLPLDSHHRVNLYLCRVEHLYEVTWGGNPDKPVDYRDGQSTVSPRRSFEAWVEQRVGHSRPWSSSTRLYLLKLRALLQQAKSLPWGKDDA</sequence>
<keyword evidence="1" id="KW-0600">Photoreceptor protein</keyword>
<dbReference type="InterPro" id="IPR013515">
    <property type="entry name" value="Phytochrome_cen-reg"/>
</dbReference>
<dbReference type="AlphaFoldDB" id="A0A8H9IA55"/>
<dbReference type="GO" id="GO:0006355">
    <property type="term" value="P:regulation of DNA-templated transcription"/>
    <property type="evidence" value="ECO:0007669"/>
    <property type="project" value="InterPro"/>
</dbReference>
<dbReference type="PROSITE" id="PS50046">
    <property type="entry name" value="PHYTOCHROME_2"/>
    <property type="match status" value="1"/>
</dbReference>
<dbReference type="RefSeq" id="WP_039182571.1">
    <property type="nucleotide sequence ID" value="NZ_BMXN01000030.1"/>
</dbReference>
<reference evidence="7" key="1">
    <citation type="journal article" date="2019" name="Int. J. Syst. Evol. Microbiol.">
        <title>The Global Catalogue of Microorganisms (GCM) 10K type strain sequencing project: providing services to taxonomists for standard genome sequencing and annotation.</title>
        <authorList>
            <consortium name="The Broad Institute Genomics Platform"/>
            <consortium name="The Broad Institute Genome Sequencing Center for Infectious Disease"/>
            <person name="Wu L."/>
            <person name="Ma J."/>
        </authorList>
    </citation>
    <scope>NUCLEOTIDE SEQUENCE [LARGE SCALE GENOMIC DNA]</scope>
    <source>
        <strain evidence="7">KCTC 22154</strain>
    </source>
</reference>
<dbReference type="SUPFAM" id="SSF55781">
    <property type="entry name" value="GAF domain-like"/>
    <property type="match status" value="2"/>
</dbReference>
<keyword evidence="2" id="KW-0716">Sensory transduction</keyword>
<organism evidence="6 7">
    <name type="scientific">Vreelandella hamiltonii</name>
    <dbReference type="NCBI Taxonomy" id="502829"/>
    <lineage>
        <taxon>Bacteria</taxon>
        <taxon>Pseudomonadati</taxon>
        <taxon>Pseudomonadota</taxon>
        <taxon>Gammaproteobacteria</taxon>
        <taxon>Oceanospirillales</taxon>
        <taxon>Halomonadaceae</taxon>
        <taxon>Vreelandella</taxon>
    </lineage>
</organism>
<dbReference type="Pfam" id="PF08446">
    <property type="entry name" value="PAS_2"/>
    <property type="match status" value="1"/>
</dbReference>
<dbReference type="Pfam" id="PF01590">
    <property type="entry name" value="GAF"/>
    <property type="match status" value="1"/>
</dbReference>
<dbReference type="InterPro" id="IPR016132">
    <property type="entry name" value="Phyto_chromo_attachment"/>
</dbReference>
<dbReference type="InterPro" id="IPR029016">
    <property type="entry name" value="GAF-like_dom_sf"/>
</dbReference>
<dbReference type="InterPro" id="IPR001294">
    <property type="entry name" value="Phytochrome"/>
</dbReference>
<comment type="caution">
    <text evidence="6">The sequence shown here is derived from an EMBL/GenBank/DDBJ whole genome shotgun (WGS) entry which is preliminary data.</text>
</comment>
<dbReference type="GO" id="GO:0009584">
    <property type="term" value="P:detection of visible light"/>
    <property type="evidence" value="ECO:0007669"/>
    <property type="project" value="InterPro"/>
</dbReference>
<evidence type="ECO:0000313" key="7">
    <source>
        <dbReference type="Proteomes" id="UP000623776"/>
    </source>
</evidence>
<dbReference type="PRINTS" id="PR01033">
    <property type="entry name" value="PHYTOCHROME"/>
</dbReference>
<feature type="domain" description="Phytochrome chromophore attachment site" evidence="5">
    <location>
        <begin position="131"/>
        <end position="288"/>
    </location>
</feature>